<keyword evidence="3" id="KW-1185">Reference proteome</keyword>
<protein>
    <submittedName>
        <fullName evidence="2">Uncharacterized protein</fullName>
    </submittedName>
</protein>
<gene>
    <name evidence="2" type="ORF">DPM19_12800</name>
</gene>
<proteinExistence type="predicted"/>
<evidence type="ECO:0000256" key="1">
    <source>
        <dbReference type="SAM" id="MobiDB-lite"/>
    </source>
</evidence>
<dbReference type="AlphaFoldDB" id="A0A365H6A8"/>
<name>A0A365H6A8_9ACTN</name>
<reference evidence="2 3" key="1">
    <citation type="submission" date="2018-06" db="EMBL/GenBank/DDBJ databases">
        <title>Actinomadura craniellae sp. nov. isolated from marine sponge Craniella sp.</title>
        <authorList>
            <person name="Li L."/>
            <person name="Xu Q.H."/>
            <person name="Lin H.W."/>
            <person name="Lu Y.H."/>
        </authorList>
    </citation>
    <scope>NUCLEOTIDE SEQUENCE [LARGE SCALE GENOMIC DNA]</scope>
    <source>
        <strain evidence="2 3">LHW63021</strain>
    </source>
</reference>
<accession>A0A365H6A8</accession>
<evidence type="ECO:0000313" key="3">
    <source>
        <dbReference type="Proteomes" id="UP000251891"/>
    </source>
</evidence>
<dbReference type="EMBL" id="QLYX01000005">
    <property type="protein sequence ID" value="RAY14635.1"/>
    <property type="molecule type" value="Genomic_DNA"/>
</dbReference>
<feature type="region of interest" description="Disordered" evidence="1">
    <location>
        <begin position="42"/>
        <end position="66"/>
    </location>
</feature>
<evidence type="ECO:0000313" key="2">
    <source>
        <dbReference type="EMBL" id="RAY14635.1"/>
    </source>
</evidence>
<organism evidence="2 3">
    <name type="scientific">Actinomadura craniellae</name>
    <dbReference type="NCBI Taxonomy" id="2231787"/>
    <lineage>
        <taxon>Bacteria</taxon>
        <taxon>Bacillati</taxon>
        <taxon>Actinomycetota</taxon>
        <taxon>Actinomycetes</taxon>
        <taxon>Streptosporangiales</taxon>
        <taxon>Thermomonosporaceae</taxon>
        <taxon>Actinomadura</taxon>
    </lineage>
</organism>
<feature type="region of interest" description="Disordered" evidence="1">
    <location>
        <begin position="86"/>
        <end position="118"/>
    </location>
</feature>
<dbReference type="Proteomes" id="UP000251891">
    <property type="component" value="Unassembled WGS sequence"/>
</dbReference>
<comment type="caution">
    <text evidence="2">The sequence shown here is derived from an EMBL/GenBank/DDBJ whole genome shotgun (WGS) entry which is preliminary data.</text>
</comment>
<sequence length="118" mass="12663">MTGRVVPAAQQARTVTADRVMVARGWSAPRLQRAGRYVESDLGPRVGSFLSNTGRRIEPARRSRRPGRNAMMAMAAMAAVGAVGAMASRRPGRHAAQDDVIESLREPTPADAERVDAP</sequence>